<dbReference type="HOGENOM" id="CLU_293239_0_0_1"/>
<proteinExistence type="inferred from homology"/>
<gene>
    <name evidence="6" type="primary">TBLA0C02080</name>
    <name evidence="6" type="ORF">TBLA_0C02080</name>
</gene>
<keyword evidence="2" id="KW-0472">Membrane</keyword>
<protein>
    <recommendedName>
        <fullName evidence="5">Vacuolar sorting protein 39/Transforming growth factor beta receptor-associated domain-containing protein</fullName>
    </recommendedName>
</protein>
<dbReference type="eggNOG" id="KOG2063">
    <property type="taxonomic scope" value="Eukaryota"/>
</dbReference>
<dbReference type="RefSeq" id="XP_004179539.1">
    <property type="nucleotide sequence ID" value="XM_004179491.1"/>
</dbReference>
<sequence length="1100" mass="128708">MFKPSLIQTISSPETTSHIFINNSNKLIISKKNGDIDIYSKQSHHSFKFSQTYSKLLQNPTLLQQWYHSNELSIIIARYDNSLYFFNSTNLQLFDTIHDKRGIQNCWFINCNHSSSITHSPIVSSSSPPSDDQFIVFIYSMKLKARLRLIIWQNNSYKKMIELSLSNNKEKIISIDHSSQLGLIIVTNISIYYYSLTDNNTTLTKINTIWKKKIDSTDMIQSLQNLQDLTNVASNTTTLDNQSYLSIGRLSKKSSITNFWQRRHRITIPMANQLTSRFVFSNGNDVMVIDPISKNLLFLNHDVTLPSFTAKSHSQFVERNKDFNSIKLCFGNFLLLYNSQFIKIVDYKYGFNYGKFKLNNSNIKSVSILSNNLIAIYTENNDIQIIELKLVDCIMTNDLTSDELSIDYEEEEEEEDNDNDDDEEFIKLWKKVIFYTEFLNLSNYHLFLHNNNNNSSTSFEICAIKLRDLTVLWCLNIFDKLQSCLNVIHNQDSDPQIIQLQNIILSLIFENFIKFWAPPQLVILRTFPFNISNLVKFLTNQNFFTHIKISKISNQSLPLETVQKWIIPYLTDTRRHLKTLLQKDKSSRNGDGVIIWNYNSHSIEQSKDFFMMDDHDDVSLENLLKLIDTTLFLMYLNYIPSMVSTLMRVENSCDFKIVYDQLFERKMFKELLDFYYQHGEHEQALKFLIGLKSHLNDQDNYSSSNLQFQWSQNIQYLILNYLKQLPLSLLDIIINYANWLMENVKDDAKSNILKEIFLLRAENFSYQDQLKVYQYIDKFNSKLSLNFLEIVGAESKIINPNIHIKLIERYLFDFNNNDNNSMTKLKLNSFLRTNNKYNPETILKILQNYLNEGKIPKDQENSFKYLLISPLQRLGKHETSLDILYDQLNDFKTCSNYCLQILNSNSNSNNDNNDDDDDDDDDDGNGNDKNSQNVLLYFFQKIIDSYLLNNITTEIIFFLQIHGKNIDTITLLELIPKNFKLFDLSLTLFNSINKTSFQKDYSKLKQNLLQLELINISNDINQLSASYSILDETYSCPVCRKNFPIYTTGTILWFKIGHRNVATHYNCGKVLQNRINEKKKLTTHQNLKTIQSLRNQDNTA</sequence>
<dbReference type="GO" id="GO:0035091">
    <property type="term" value="F:phosphatidylinositol binding"/>
    <property type="evidence" value="ECO:0007669"/>
    <property type="project" value="EnsemblFungi"/>
</dbReference>
<dbReference type="OrthoDB" id="5325112at2759"/>
<dbReference type="GO" id="GO:0034727">
    <property type="term" value="P:piecemeal microautophagy of the nucleus"/>
    <property type="evidence" value="ECO:0007669"/>
    <property type="project" value="EnsemblFungi"/>
</dbReference>
<dbReference type="Proteomes" id="UP000002866">
    <property type="component" value="Chromosome 3"/>
</dbReference>
<dbReference type="GO" id="GO:0012505">
    <property type="term" value="C:endomembrane system"/>
    <property type="evidence" value="ECO:0007669"/>
    <property type="project" value="UniProtKB-SubCell"/>
</dbReference>
<dbReference type="FunCoup" id="I2H0W8">
    <property type="interactions" value="714"/>
</dbReference>
<dbReference type="GO" id="GO:1904263">
    <property type="term" value="P:positive regulation of TORC1 signaling"/>
    <property type="evidence" value="ECO:0007669"/>
    <property type="project" value="EnsemblFungi"/>
</dbReference>
<comment type="subcellular location">
    <subcellularLocation>
        <location evidence="1">Endomembrane system</location>
        <topology evidence="1">Peripheral membrane protein</topology>
    </subcellularLocation>
</comment>
<keyword evidence="7" id="KW-1185">Reference proteome</keyword>
<dbReference type="GO" id="GO:0000329">
    <property type="term" value="C:fungal-type vacuole membrane"/>
    <property type="evidence" value="ECO:0007669"/>
    <property type="project" value="EnsemblFungi"/>
</dbReference>
<accession>I2H0W8</accession>
<name>I2H0W8_HENB6</name>
<feature type="region of interest" description="Disordered" evidence="4">
    <location>
        <begin position="908"/>
        <end position="928"/>
    </location>
</feature>
<dbReference type="KEGG" id="tbl:TBLA_0C02080"/>
<dbReference type="GO" id="GO:0099022">
    <property type="term" value="P:vesicle tethering"/>
    <property type="evidence" value="ECO:0007669"/>
    <property type="project" value="EnsemblFungi"/>
</dbReference>
<reference evidence="6 7" key="1">
    <citation type="journal article" date="2011" name="Proc. Natl. Acad. Sci. U.S.A.">
        <title>Evolutionary erosion of yeast sex chromosomes by mating-type switching accidents.</title>
        <authorList>
            <person name="Gordon J.L."/>
            <person name="Armisen D."/>
            <person name="Proux-Wera E."/>
            <person name="Oheigeartaigh S.S."/>
            <person name="Byrne K.P."/>
            <person name="Wolfe K.H."/>
        </authorList>
    </citation>
    <scope>NUCLEOTIDE SEQUENCE [LARGE SCALE GENOMIC DNA]</scope>
    <source>
        <strain evidence="7">ATCC 34711 / CBS 6284 / DSM 70876 / NBRC 10599 / NRRL Y-10934 / UCD 77-7</strain>
    </source>
</reference>
<feature type="compositionally biased region" description="Acidic residues" evidence="4">
    <location>
        <begin position="912"/>
        <end position="925"/>
    </location>
</feature>
<comment type="similarity">
    <text evidence="3">Belongs to the VAM6/VPS39 family.</text>
</comment>
<dbReference type="GeneID" id="14495000"/>
<dbReference type="OMA" id="FWAPPQL"/>
<evidence type="ECO:0000313" key="6">
    <source>
        <dbReference type="EMBL" id="CCH60020.1"/>
    </source>
</evidence>
<dbReference type="InterPro" id="IPR032914">
    <property type="entry name" value="Vam6/VPS39/TRAP1"/>
</dbReference>
<dbReference type="InterPro" id="IPR019452">
    <property type="entry name" value="VPS39/TGF_beta_rcpt-assoc_1"/>
</dbReference>
<evidence type="ECO:0000256" key="3">
    <source>
        <dbReference type="ARBA" id="ARBA00038201"/>
    </source>
</evidence>
<dbReference type="PANTHER" id="PTHR12894:SF49">
    <property type="entry name" value="VAM6_VPS39-LIKE PROTEIN"/>
    <property type="match status" value="1"/>
</dbReference>
<dbReference type="AlphaFoldDB" id="I2H0W8"/>
<feature type="domain" description="Vacuolar sorting protein 39/Transforming growth factor beta receptor-associated" evidence="5">
    <location>
        <begin position="627"/>
        <end position="741"/>
    </location>
</feature>
<dbReference type="STRING" id="1071380.I2H0W8"/>
<evidence type="ECO:0000256" key="1">
    <source>
        <dbReference type="ARBA" id="ARBA00004184"/>
    </source>
</evidence>
<evidence type="ECO:0000256" key="4">
    <source>
        <dbReference type="SAM" id="MobiDB-lite"/>
    </source>
</evidence>
<dbReference type="InParanoid" id="I2H0W8"/>
<dbReference type="GO" id="GO:0005085">
    <property type="term" value="F:guanyl-nucleotide exchange factor activity"/>
    <property type="evidence" value="ECO:0007669"/>
    <property type="project" value="EnsemblFungi"/>
</dbReference>
<dbReference type="GO" id="GO:0034058">
    <property type="term" value="P:endosomal vesicle fusion"/>
    <property type="evidence" value="ECO:0007669"/>
    <property type="project" value="TreeGrafter"/>
</dbReference>
<dbReference type="GO" id="GO:0042144">
    <property type="term" value="P:vacuole fusion, non-autophagic"/>
    <property type="evidence" value="ECO:0007669"/>
    <property type="project" value="EnsemblFungi"/>
</dbReference>
<dbReference type="GO" id="GO:0030897">
    <property type="term" value="C:HOPS complex"/>
    <property type="evidence" value="ECO:0007669"/>
    <property type="project" value="EnsemblFungi"/>
</dbReference>
<evidence type="ECO:0000313" key="7">
    <source>
        <dbReference type="Proteomes" id="UP000002866"/>
    </source>
</evidence>
<dbReference type="Pfam" id="PF10366">
    <property type="entry name" value="Vps39_1"/>
    <property type="match status" value="1"/>
</dbReference>
<evidence type="ECO:0000256" key="2">
    <source>
        <dbReference type="ARBA" id="ARBA00023136"/>
    </source>
</evidence>
<dbReference type="PANTHER" id="PTHR12894">
    <property type="entry name" value="CNH DOMAIN CONTAINING"/>
    <property type="match status" value="1"/>
</dbReference>
<organism evidence="6 7">
    <name type="scientific">Henningerozyma blattae (strain ATCC 34711 / CBS 6284 / DSM 70876 / NBRC 10599 / NRRL Y-10934 / UCD 77-7)</name>
    <name type="common">Yeast</name>
    <name type="synonym">Tetrapisispora blattae</name>
    <dbReference type="NCBI Taxonomy" id="1071380"/>
    <lineage>
        <taxon>Eukaryota</taxon>
        <taxon>Fungi</taxon>
        <taxon>Dikarya</taxon>
        <taxon>Ascomycota</taxon>
        <taxon>Saccharomycotina</taxon>
        <taxon>Saccharomycetes</taxon>
        <taxon>Saccharomycetales</taxon>
        <taxon>Saccharomycetaceae</taxon>
        <taxon>Henningerozyma</taxon>
    </lineage>
</organism>
<dbReference type="GO" id="GO:1990816">
    <property type="term" value="C:vacuole-mitochondrion membrane contact site"/>
    <property type="evidence" value="ECO:0007669"/>
    <property type="project" value="EnsemblFungi"/>
</dbReference>
<evidence type="ECO:0000259" key="5">
    <source>
        <dbReference type="Pfam" id="PF10366"/>
    </source>
</evidence>
<dbReference type="GO" id="GO:0035542">
    <property type="term" value="P:regulation of SNARE complex assembly"/>
    <property type="evidence" value="ECO:0007669"/>
    <property type="project" value="EnsemblFungi"/>
</dbReference>
<dbReference type="EMBL" id="HE806318">
    <property type="protein sequence ID" value="CCH60020.1"/>
    <property type="molecule type" value="Genomic_DNA"/>
</dbReference>
<dbReference type="GO" id="GO:0031267">
    <property type="term" value="F:small GTPase binding"/>
    <property type="evidence" value="ECO:0007669"/>
    <property type="project" value="EnsemblFungi"/>
</dbReference>